<organism evidence="2 3">
    <name type="scientific">Cymbomonas tetramitiformis</name>
    <dbReference type="NCBI Taxonomy" id="36881"/>
    <lineage>
        <taxon>Eukaryota</taxon>
        <taxon>Viridiplantae</taxon>
        <taxon>Chlorophyta</taxon>
        <taxon>Pyramimonadophyceae</taxon>
        <taxon>Pyramimonadales</taxon>
        <taxon>Pyramimonadaceae</taxon>
        <taxon>Cymbomonas</taxon>
    </lineage>
</organism>
<evidence type="ECO:0000256" key="1">
    <source>
        <dbReference type="ARBA" id="ARBA00022729"/>
    </source>
</evidence>
<dbReference type="AlphaFoldDB" id="A0AAE0GDW7"/>
<evidence type="ECO:0000313" key="3">
    <source>
        <dbReference type="Proteomes" id="UP001190700"/>
    </source>
</evidence>
<keyword evidence="1" id="KW-0732">Signal</keyword>
<proteinExistence type="predicted"/>
<dbReference type="PANTHER" id="PTHR46769:SF2">
    <property type="entry name" value="FIBROCYSTIN-L ISOFORM 2 PRECURSOR-RELATED"/>
    <property type="match status" value="1"/>
</dbReference>
<dbReference type="PANTHER" id="PTHR46769">
    <property type="entry name" value="POLYCYSTIC KIDNEY AND HEPATIC DISEASE 1 (AUTOSOMAL RECESSIVE)-LIKE 1"/>
    <property type="match status" value="1"/>
</dbReference>
<accession>A0AAE0GDW7</accession>
<dbReference type="InterPro" id="IPR052387">
    <property type="entry name" value="Fibrocystin"/>
</dbReference>
<evidence type="ECO:0000313" key="2">
    <source>
        <dbReference type="EMBL" id="KAK3276404.1"/>
    </source>
</evidence>
<keyword evidence="3" id="KW-1185">Reference proteome</keyword>
<protein>
    <submittedName>
        <fullName evidence="2">Uncharacterized protein</fullName>
    </submittedName>
</protein>
<dbReference type="EMBL" id="LGRX02006575">
    <property type="protein sequence ID" value="KAK3276404.1"/>
    <property type="molecule type" value="Genomic_DNA"/>
</dbReference>
<sequence>MEAWNAFRCLGAAGRHRMLYIKNLEGDAMTRRFGHLVVTTCDPPVPEGRCGNPDGRGGYMDILTGMPQWFIAEDAQSNLQRSAYYPIVHLDTQVTIYMYGMEPKRLQFTLLNAEPDDTLLVTVDWRRENEIDMKKKINGTWQKVEEYPANYTWTSNFGVVPQVPLSTMLAEASQYPSGTHYRNKTAQKYSFLLKGNEKVRLEENQMLRLTMSLDVSVGEFYEKTERLSDNLHCSTHGDTSK</sequence>
<name>A0AAE0GDW7_9CHLO</name>
<reference evidence="2 3" key="1">
    <citation type="journal article" date="2015" name="Genome Biol. Evol.">
        <title>Comparative Genomics of a Bacterivorous Green Alga Reveals Evolutionary Causalities and Consequences of Phago-Mixotrophic Mode of Nutrition.</title>
        <authorList>
            <person name="Burns J.A."/>
            <person name="Paasch A."/>
            <person name="Narechania A."/>
            <person name="Kim E."/>
        </authorList>
    </citation>
    <scope>NUCLEOTIDE SEQUENCE [LARGE SCALE GENOMIC DNA]</scope>
    <source>
        <strain evidence="2 3">PLY_AMNH</strain>
    </source>
</reference>
<gene>
    <name evidence="2" type="ORF">CYMTET_15515</name>
</gene>
<comment type="caution">
    <text evidence="2">The sequence shown here is derived from an EMBL/GenBank/DDBJ whole genome shotgun (WGS) entry which is preliminary data.</text>
</comment>
<dbReference type="Proteomes" id="UP001190700">
    <property type="component" value="Unassembled WGS sequence"/>
</dbReference>